<reference evidence="2" key="1">
    <citation type="submission" date="2020-11" db="EMBL/GenBank/DDBJ databases">
        <authorList>
            <person name="Tran Van P."/>
        </authorList>
    </citation>
    <scope>NUCLEOTIDE SEQUENCE</scope>
</reference>
<evidence type="ECO:0000313" key="3">
    <source>
        <dbReference type="Proteomes" id="UP000678499"/>
    </source>
</evidence>
<dbReference type="EMBL" id="CAJPEX010000433">
    <property type="protein sequence ID" value="CAG0915684.1"/>
    <property type="molecule type" value="Genomic_DNA"/>
</dbReference>
<dbReference type="EMBL" id="OA882470">
    <property type="protein sequence ID" value="CAD7275532.1"/>
    <property type="molecule type" value="Genomic_DNA"/>
</dbReference>
<dbReference type="AlphaFoldDB" id="A0A7R9GC36"/>
<evidence type="ECO:0000313" key="2">
    <source>
        <dbReference type="EMBL" id="CAD7275532.1"/>
    </source>
</evidence>
<sequence>MFWEESSSEFSGGGSTELSLEARYARTKAVLEKYVSDDKFRKCRNAAVLEEVRRLREELENWNFYPKKDGLEQISKVSPTCVNSGTSTDDFPALVDAGAQTQQSNWLECDDRLVEEECFPITRRESIFSSAVVVPSDAPTQNENIGFHQVPDLNPAVPNLESEVRTDEDVHDVDMHEVDEVETIIAVDIGAGKNQPESHMITPPTNENTIHTENSQHKAPVVIDSSTGDDDSFFEEGAKSVNAAYLKLLGAGMKRQKADDVDSLDDDLERRVSAEVVQKSSTGSMPKLGSILKKMGQESDDEFVVEGGKASDDDDDFY</sequence>
<accession>A0A7R9GC36</accession>
<proteinExistence type="predicted"/>
<protein>
    <submittedName>
        <fullName evidence="2">Uncharacterized protein</fullName>
    </submittedName>
</protein>
<keyword evidence="3" id="KW-1185">Reference proteome</keyword>
<evidence type="ECO:0000256" key="1">
    <source>
        <dbReference type="SAM" id="MobiDB-lite"/>
    </source>
</evidence>
<dbReference type="Proteomes" id="UP000678499">
    <property type="component" value="Unassembled WGS sequence"/>
</dbReference>
<feature type="region of interest" description="Disordered" evidence="1">
    <location>
        <begin position="275"/>
        <end position="318"/>
    </location>
</feature>
<organism evidence="2">
    <name type="scientific">Notodromas monacha</name>
    <dbReference type="NCBI Taxonomy" id="399045"/>
    <lineage>
        <taxon>Eukaryota</taxon>
        <taxon>Metazoa</taxon>
        <taxon>Ecdysozoa</taxon>
        <taxon>Arthropoda</taxon>
        <taxon>Crustacea</taxon>
        <taxon>Oligostraca</taxon>
        <taxon>Ostracoda</taxon>
        <taxon>Podocopa</taxon>
        <taxon>Podocopida</taxon>
        <taxon>Cypridocopina</taxon>
        <taxon>Cypridoidea</taxon>
        <taxon>Cyprididae</taxon>
        <taxon>Notodromas</taxon>
    </lineage>
</organism>
<name>A0A7R9GC36_9CRUS</name>
<gene>
    <name evidence="2" type="ORF">NMOB1V02_LOCUS3324</name>
</gene>